<dbReference type="OrthoDB" id="538223at2759"/>
<dbReference type="Proteomes" id="UP000775872">
    <property type="component" value="Unassembled WGS sequence"/>
</dbReference>
<evidence type="ECO:0000313" key="2">
    <source>
        <dbReference type="Proteomes" id="UP000775872"/>
    </source>
</evidence>
<comment type="caution">
    <text evidence="1">The sequence shown here is derived from an EMBL/GenBank/DDBJ whole genome shotgun (WGS) entry which is preliminary data.</text>
</comment>
<evidence type="ECO:0000313" key="1">
    <source>
        <dbReference type="EMBL" id="CAH0055283.1"/>
    </source>
</evidence>
<sequence>MTSSSCVKWIISSRNWQDIEEKLENVKQKVRFHLELNKDLTSTAVRIYIRHKVEALVEQKKYNYQMRDASTKSSKALIFRMYLTLLKKYLLAWKLYIIE</sequence>
<reference evidence="1 2" key="2">
    <citation type="submission" date="2021-10" db="EMBL/GenBank/DDBJ databases">
        <authorList>
            <person name="Piombo E."/>
        </authorList>
    </citation>
    <scope>NUCLEOTIDE SEQUENCE [LARGE SCALE GENOMIC DNA]</scope>
</reference>
<proteinExistence type="predicted"/>
<name>A0A9P0EPY4_9HYPO</name>
<reference evidence="2" key="1">
    <citation type="submission" date="2019-06" db="EMBL/GenBank/DDBJ databases">
        <authorList>
            <person name="Broberg M."/>
        </authorList>
    </citation>
    <scope>NUCLEOTIDE SEQUENCE [LARGE SCALE GENOMIC DNA]</scope>
</reference>
<dbReference type="EMBL" id="CABFOC020000054">
    <property type="protein sequence ID" value="CAH0055283.1"/>
    <property type="molecule type" value="Genomic_DNA"/>
</dbReference>
<protein>
    <submittedName>
        <fullName evidence="1">Uncharacterized protein</fullName>
    </submittedName>
</protein>
<organism evidence="1 2">
    <name type="scientific">Clonostachys solani</name>
    <dbReference type="NCBI Taxonomy" id="160281"/>
    <lineage>
        <taxon>Eukaryota</taxon>
        <taxon>Fungi</taxon>
        <taxon>Dikarya</taxon>
        <taxon>Ascomycota</taxon>
        <taxon>Pezizomycotina</taxon>
        <taxon>Sordariomycetes</taxon>
        <taxon>Hypocreomycetidae</taxon>
        <taxon>Hypocreales</taxon>
        <taxon>Bionectriaceae</taxon>
        <taxon>Clonostachys</taxon>
    </lineage>
</organism>
<gene>
    <name evidence="1" type="ORF">CSOL1703_00017192</name>
</gene>
<dbReference type="AlphaFoldDB" id="A0A9P0EPY4"/>
<keyword evidence="2" id="KW-1185">Reference proteome</keyword>
<accession>A0A9P0EPY4</accession>